<proteinExistence type="predicted"/>
<evidence type="ECO:0000256" key="2">
    <source>
        <dbReference type="ARBA" id="ARBA00022840"/>
    </source>
</evidence>
<dbReference type="InterPro" id="IPR011545">
    <property type="entry name" value="DEAD/DEAH_box_helicase_dom"/>
</dbReference>
<dbReference type="GO" id="GO:0005524">
    <property type="term" value="F:ATP binding"/>
    <property type="evidence" value="ECO:0007669"/>
    <property type="project" value="UniProtKB-KW"/>
</dbReference>
<feature type="compositionally biased region" description="Polar residues" evidence="4">
    <location>
        <begin position="166"/>
        <end position="188"/>
    </location>
</feature>
<dbReference type="Proteomes" id="UP000241769">
    <property type="component" value="Unassembled WGS sequence"/>
</dbReference>
<reference evidence="7 8" key="1">
    <citation type="journal article" date="2018" name="Genome Biol. Evol.">
        <title>Multiple Roots of Fruiting Body Formation in Amoebozoa.</title>
        <authorList>
            <person name="Hillmann F."/>
            <person name="Forbes G."/>
            <person name="Novohradska S."/>
            <person name="Ferling I."/>
            <person name="Riege K."/>
            <person name="Groth M."/>
            <person name="Westermann M."/>
            <person name="Marz M."/>
            <person name="Spaller T."/>
            <person name="Winckler T."/>
            <person name="Schaap P."/>
            <person name="Glockner G."/>
        </authorList>
    </citation>
    <scope>NUCLEOTIDE SEQUENCE [LARGE SCALE GENOMIC DNA]</scope>
    <source>
        <strain evidence="7 8">Jena</strain>
    </source>
</reference>
<feature type="region of interest" description="Disordered" evidence="4">
    <location>
        <begin position="159"/>
        <end position="205"/>
    </location>
</feature>
<feature type="domain" description="Helicase C-terminal" evidence="6">
    <location>
        <begin position="806"/>
        <end position="980"/>
    </location>
</feature>
<dbReference type="STRING" id="1890364.A0A2P6N9I8"/>
<organism evidence="7 8">
    <name type="scientific">Planoprotostelium fungivorum</name>
    <dbReference type="NCBI Taxonomy" id="1890364"/>
    <lineage>
        <taxon>Eukaryota</taxon>
        <taxon>Amoebozoa</taxon>
        <taxon>Evosea</taxon>
        <taxon>Variosea</taxon>
        <taxon>Cavosteliida</taxon>
        <taxon>Cavosteliaceae</taxon>
        <taxon>Planoprotostelium</taxon>
    </lineage>
</organism>
<evidence type="ECO:0000256" key="1">
    <source>
        <dbReference type="ARBA" id="ARBA00022741"/>
    </source>
</evidence>
<evidence type="ECO:0000259" key="5">
    <source>
        <dbReference type="PROSITE" id="PS51192"/>
    </source>
</evidence>
<keyword evidence="2" id="KW-0067">ATP-binding</keyword>
<keyword evidence="1" id="KW-0547">Nucleotide-binding</keyword>
<dbReference type="SMART" id="SM00490">
    <property type="entry name" value="HELICc"/>
    <property type="match status" value="1"/>
</dbReference>
<gene>
    <name evidence="7" type="ORF">PROFUN_11555</name>
</gene>
<keyword evidence="7" id="KW-0378">Hydrolase</keyword>
<evidence type="ECO:0000259" key="6">
    <source>
        <dbReference type="PROSITE" id="PS51194"/>
    </source>
</evidence>
<keyword evidence="8" id="KW-1185">Reference proteome</keyword>
<dbReference type="InterPro" id="IPR014001">
    <property type="entry name" value="Helicase_ATP-bd"/>
</dbReference>
<dbReference type="PROSITE" id="PS51194">
    <property type="entry name" value="HELICASE_CTER"/>
    <property type="match status" value="1"/>
</dbReference>
<accession>A0A2P6N9I8</accession>
<keyword evidence="3" id="KW-0175">Coiled coil</keyword>
<evidence type="ECO:0000313" key="7">
    <source>
        <dbReference type="EMBL" id="PRP80612.1"/>
    </source>
</evidence>
<dbReference type="GO" id="GO:0004386">
    <property type="term" value="F:helicase activity"/>
    <property type="evidence" value="ECO:0007669"/>
    <property type="project" value="UniProtKB-KW"/>
</dbReference>
<dbReference type="AlphaFoldDB" id="A0A2P6N9I8"/>
<dbReference type="InterPro" id="IPR051363">
    <property type="entry name" value="RLR_Helicase"/>
</dbReference>
<dbReference type="InterPro" id="IPR001650">
    <property type="entry name" value="Helicase_C-like"/>
</dbReference>
<protein>
    <submittedName>
        <fullName evidence="7">Putative ATP-dependent RNA helicase DHX58 isoform 2</fullName>
    </submittedName>
</protein>
<dbReference type="Gene3D" id="3.40.50.300">
    <property type="entry name" value="P-loop containing nucleotide triphosphate hydrolases"/>
    <property type="match status" value="3"/>
</dbReference>
<feature type="domain" description="Helicase ATP-binding" evidence="5">
    <location>
        <begin position="535"/>
        <end position="684"/>
    </location>
</feature>
<dbReference type="Pfam" id="PF00270">
    <property type="entry name" value="DEAD"/>
    <property type="match status" value="1"/>
</dbReference>
<evidence type="ECO:0000256" key="4">
    <source>
        <dbReference type="SAM" id="MobiDB-lite"/>
    </source>
</evidence>
<dbReference type="GO" id="GO:0005737">
    <property type="term" value="C:cytoplasm"/>
    <property type="evidence" value="ECO:0007669"/>
    <property type="project" value="TreeGrafter"/>
</dbReference>
<dbReference type="PANTHER" id="PTHR14074">
    <property type="entry name" value="HELICASE WITH DEATH DOMAIN-RELATED"/>
    <property type="match status" value="1"/>
</dbReference>
<dbReference type="SUPFAM" id="SSF52540">
    <property type="entry name" value="P-loop containing nucleoside triphosphate hydrolases"/>
    <property type="match status" value="2"/>
</dbReference>
<dbReference type="PROSITE" id="PS51192">
    <property type="entry name" value="HELICASE_ATP_BIND_1"/>
    <property type="match status" value="1"/>
</dbReference>
<evidence type="ECO:0000313" key="8">
    <source>
        <dbReference type="Proteomes" id="UP000241769"/>
    </source>
</evidence>
<feature type="compositionally biased region" description="Acidic residues" evidence="4">
    <location>
        <begin position="195"/>
        <end position="205"/>
    </location>
</feature>
<dbReference type="OrthoDB" id="416741at2759"/>
<evidence type="ECO:0000256" key="3">
    <source>
        <dbReference type="SAM" id="Coils"/>
    </source>
</evidence>
<feature type="coiled-coil region" evidence="3">
    <location>
        <begin position="267"/>
        <end position="294"/>
    </location>
</feature>
<dbReference type="InterPro" id="IPR027417">
    <property type="entry name" value="P-loop_NTPase"/>
</dbReference>
<dbReference type="PANTHER" id="PTHR14074:SF16">
    <property type="entry name" value="ANTIVIRAL INNATE IMMUNE RESPONSE RECEPTOR RIG-I"/>
    <property type="match status" value="1"/>
</dbReference>
<dbReference type="InParanoid" id="A0A2P6N9I8"/>
<dbReference type="SMART" id="SM00487">
    <property type="entry name" value="DEXDc"/>
    <property type="match status" value="1"/>
</dbReference>
<name>A0A2P6N9I8_9EUKA</name>
<comment type="caution">
    <text evidence="7">The sequence shown here is derived from an EMBL/GenBank/DDBJ whole genome shotgun (WGS) entry which is preliminary data.</text>
</comment>
<sequence>MEDPSEIQDRFREISLSFVKEKGLQTKMEESNEENREVLYVWKNDDEQPGPKYEFTKRLFNFFVDVKEKQLQSVLVELKRVGQIQMFDQVSTESVSSSPHVVFSNGVYTLYRLYGETGKKALYDWFFLLTGPKIDRISKTSPDIKDSFGLKHFWDKDKKPRKMNKSQKANNPSGEASTETISVDQSGVHSGPDLETFDDDRAEEDDPMDTVTYFGTLLDQSEIPTNPNKRPRGEMFDGTTHFGSEEPFLCEYDDAKRDFDLALVSLIDENTTILMEMKEEVEQLTQKVKDMSAGDHTFSQYSVRRKPVEPDRWYLRCEGEKSGSENLCHAKICGADEVCIIYVSKSAPTLMLKSGNMAGMIKEDEKINCSQCNTNIGELMYEITEKFSFANDETKEVVHWDADSSKKSFLFLGEEIRYFILLCLTEERDLDVKDTAINRDKTLAFLIRLFSRKRFVEHKVYLKDPSLSFGQLKQAAIDCFPQEDHEFIQVMWKDKENPVTEQTKISRVLAKSDNKLIISFHCREELKLYPDQIDMIERSTDINSIIVSPTGSGKTVIALARCIEAHKRQPQGFKAVFVVDKVHLATQQAKLFSVYSDLKIITITAEDSHNETWDGCLSSDVIVIIADKFMDMVQQPAIWSDISLLSYRSVPADGKRPVVLGMTASPGGAISNSSTLRIIHLLQWSLGGAKIVKATGEMEQLQRERVNEPEILEVSIEMTDEQKEIYHRSRLEKPDRLNGLERGSESYMEVLDKIQKEGDPSLKELREIAENLAILLDTGDLSENGVREGDPAQDGWNRKFEILKSLLERDFETEDTDSYRAVVFVTTKRSVTKWYNMLRDSKIHFNYGHVMGQNTSGSTTGLEGVGMTRRQQKENLDKFKNGALNVLVATNVIEEGLDVPQCNVVFYCGDLTSHRSFIQARGRARKKGSKFYVIYVKGHAFFERSQIQEESMRRVLNQLYENGNDGRLPEDYNQMERCEGSTPPNPMERTEGSALLNLDGIAQFLSEEKEKGKDPISLLKETVDKFKCPQFIDQYSGGRDEWRADVEFLDVKAHAHAAKKAAALKEAARHLIDILIIKKNQRI</sequence>
<dbReference type="EMBL" id="MDYQ01000143">
    <property type="protein sequence ID" value="PRP80612.1"/>
    <property type="molecule type" value="Genomic_DNA"/>
</dbReference>
<keyword evidence="7" id="KW-0347">Helicase</keyword>
<dbReference type="GO" id="GO:0003676">
    <property type="term" value="F:nucleic acid binding"/>
    <property type="evidence" value="ECO:0007669"/>
    <property type="project" value="InterPro"/>
</dbReference>
<dbReference type="Pfam" id="PF00271">
    <property type="entry name" value="Helicase_C"/>
    <property type="match status" value="1"/>
</dbReference>